<feature type="transmembrane region" description="Helical" evidence="2">
    <location>
        <begin position="117"/>
        <end position="137"/>
    </location>
</feature>
<name>A0ABQ8ULT2_9EUKA</name>
<dbReference type="Proteomes" id="UP001141327">
    <property type="component" value="Unassembled WGS sequence"/>
</dbReference>
<evidence type="ECO:0000313" key="3">
    <source>
        <dbReference type="EMBL" id="KAJ4460137.1"/>
    </source>
</evidence>
<feature type="compositionally biased region" description="Basic and acidic residues" evidence="1">
    <location>
        <begin position="1"/>
        <end position="12"/>
    </location>
</feature>
<evidence type="ECO:0000313" key="4">
    <source>
        <dbReference type="Proteomes" id="UP001141327"/>
    </source>
</evidence>
<keyword evidence="4" id="KW-1185">Reference proteome</keyword>
<sequence>MQYSDDVSKWSLKEQPCSSLGCGKDVPDEGDECKSSTNRPPADERQTPLFAASSLGPCLLITVWRIYPVECSDSSQCAHLGMCISGSCVCTNSYYTWPRSGPQMATKGCTKSRHSRVVAFLLQLLAGFGSGFFYLGWVGTGLGQLAVELGVFFSFTPLCCLCCGARSQRRIVRSVAWSMGLFLLFVAAHAVWQVIALVQIGGATISDGEGIPISGW</sequence>
<gene>
    <name evidence="3" type="ORF">PAPYR_3875</name>
</gene>
<protein>
    <submittedName>
        <fullName evidence="3">Uncharacterized protein</fullName>
    </submittedName>
</protein>
<feature type="region of interest" description="Disordered" evidence="1">
    <location>
        <begin position="1"/>
        <end position="46"/>
    </location>
</feature>
<evidence type="ECO:0000256" key="2">
    <source>
        <dbReference type="SAM" id="Phobius"/>
    </source>
</evidence>
<proteinExistence type="predicted"/>
<keyword evidence="2" id="KW-1133">Transmembrane helix</keyword>
<evidence type="ECO:0000256" key="1">
    <source>
        <dbReference type="SAM" id="MobiDB-lite"/>
    </source>
</evidence>
<comment type="caution">
    <text evidence="3">The sequence shown here is derived from an EMBL/GenBank/DDBJ whole genome shotgun (WGS) entry which is preliminary data.</text>
</comment>
<organism evidence="3 4">
    <name type="scientific">Paratrimastix pyriformis</name>
    <dbReference type="NCBI Taxonomy" id="342808"/>
    <lineage>
        <taxon>Eukaryota</taxon>
        <taxon>Metamonada</taxon>
        <taxon>Preaxostyla</taxon>
        <taxon>Paratrimastigidae</taxon>
        <taxon>Paratrimastix</taxon>
    </lineage>
</organism>
<accession>A0ABQ8ULT2</accession>
<keyword evidence="2" id="KW-0472">Membrane</keyword>
<reference evidence="3" key="1">
    <citation type="journal article" date="2022" name="bioRxiv">
        <title>Genomics of Preaxostyla Flagellates Illuminates Evolutionary Transitions and the Path Towards Mitochondrial Loss.</title>
        <authorList>
            <person name="Novak L.V.F."/>
            <person name="Treitli S.C."/>
            <person name="Pyrih J."/>
            <person name="Halakuc P."/>
            <person name="Pipaliya S.V."/>
            <person name="Vacek V."/>
            <person name="Brzon O."/>
            <person name="Soukal P."/>
            <person name="Eme L."/>
            <person name="Dacks J.B."/>
            <person name="Karnkowska A."/>
            <person name="Elias M."/>
            <person name="Hampl V."/>
        </authorList>
    </citation>
    <scope>NUCLEOTIDE SEQUENCE</scope>
    <source>
        <strain evidence="3">RCP-MX</strain>
    </source>
</reference>
<keyword evidence="2" id="KW-0812">Transmembrane</keyword>
<dbReference type="EMBL" id="JAPMOS010000015">
    <property type="protein sequence ID" value="KAJ4460137.1"/>
    <property type="molecule type" value="Genomic_DNA"/>
</dbReference>
<feature type="transmembrane region" description="Helical" evidence="2">
    <location>
        <begin position="143"/>
        <end position="163"/>
    </location>
</feature>
<feature type="transmembrane region" description="Helical" evidence="2">
    <location>
        <begin position="175"/>
        <end position="195"/>
    </location>
</feature>